<evidence type="ECO:0000256" key="1">
    <source>
        <dbReference type="ARBA" id="ARBA00004365"/>
    </source>
</evidence>
<keyword evidence="10" id="KW-1185">Reference proteome</keyword>
<evidence type="ECO:0000256" key="5">
    <source>
        <dbReference type="ARBA" id="ARBA00023143"/>
    </source>
</evidence>
<dbReference type="Pfam" id="PF02465">
    <property type="entry name" value="FliD_N"/>
    <property type="match status" value="1"/>
</dbReference>
<comment type="subunit">
    <text evidence="3 6">Homopentamer.</text>
</comment>
<evidence type="ECO:0000256" key="4">
    <source>
        <dbReference type="ARBA" id="ARBA00023054"/>
    </source>
</evidence>
<gene>
    <name evidence="9" type="primary">fliD</name>
    <name evidence="9" type="ORF">HCT48_00280</name>
</gene>
<reference evidence="9" key="1">
    <citation type="submission" date="2020-03" db="EMBL/GenBank/DDBJ databases">
        <title>Spirochaetal bacteria isolated from arthropods constitute a novel genus Entomospira genus novum within the order Spirochaetales.</title>
        <authorList>
            <person name="Grana-Miraglia L."/>
            <person name="Sikutova S."/>
            <person name="Fingerle V."/>
            <person name="Sing A."/>
            <person name="Castillo-Ramirez S."/>
            <person name="Margos G."/>
            <person name="Rudolf I."/>
        </authorList>
    </citation>
    <scope>NUCLEOTIDE SEQUENCE</scope>
    <source>
        <strain evidence="9">BR149</strain>
    </source>
</reference>
<dbReference type="InterPro" id="IPR010809">
    <property type="entry name" value="FliD_C"/>
</dbReference>
<dbReference type="GO" id="GO:0009424">
    <property type="term" value="C:bacterial-type flagellum hook"/>
    <property type="evidence" value="ECO:0007669"/>
    <property type="project" value="UniProtKB-UniRule"/>
</dbReference>
<dbReference type="GO" id="GO:0071973">
    <property type="term" value="P:bacterial-type flagellum-dependent cell motility"/>
    <property type="evidence" value="ECO:0007669"/>
    <property type="project" value="TreeGrafter"/>
</dbReference>
<dbReference type="Pfam" id="PF07195">
    <property type="entry name" value="FliD_C"/>
    <property type="match status" value="1"/>
</dbReference>
<sequence>MAELGVPGVSSQYDQYIERLVELAKVRRKPIEERLEQSKLRKSVWMELNNRLLKLEEASRQLYGLNNVFRDRMATSTNEDVAIVRPRRDIEPVDMQIQVKQIASADRFSSQPVDVTRTIEAGIYQFRVGDEEINVNFAGGDLRAFSEALNAINPEVLRSSVVQSHANQQTIFLESRLIGAQNAIDFEGKAKELAFDLGLITDQVDLTLRVESDSRSANAVGRLFDPKEELLLSSGRTVALAVEVDDDRIQEGAILRLQYSTQDRPRPNVAFLAAADRQNVDQALREGRLTPVTPDNIPYDLPVSSPNDNVFLRINDRLVALSSLANTAGEDGMIELSLDQFAGQRLQGIVLNNQDGVRDITINSMELSFPNLTDWTPINAVSRAQDAEFNIDGVDVTRDTNVIEDLVPGQTIELRSASDEVVDLSVKYDTEKATRAIEEFLFYYNWTVFHINAATTIRDNESILETGYYTTERDVELAKEILGLMQGDQQLNGLKSRMQSMMISAYPIGVDGEEQYIFANMGVSTRRLNSSASGADRLGYFNIHDQDRFEFALNESWEDVRDFFARAPLSQGVYETGLVRGRMPNPNPDPTKEEDQFLPTGLSATASTYTFGPRSVIATRSQQLDSEIKRHTDALTAFDEDLERKRQQWIRDFAAAENAQREMERLQSQIEGMNRSQNNR</sequence>
<dbReference type="GO" id="GO:0009421">
    <property type="term" value="C:bacterial-type flagellum filament cap"/>
    <property type="evidence" value="ECO:0007669"/>
    <property type="project" value="InterPro"/>
</dbReference>
<keyword evidence="9" id="KW-0966">Cell projection</keyword>
<dbReference type="PANTHER" id="PTHR30288:SF0">
    <property type="entry name" value="FLAGELLAR HOOK-ASSOCIATED PROTEIN 2"/>
    <property type="match status" value="1"/>
</dbReference>
<keyword evidence="9" id="KW-0969">Cilium</keyword>
<dbReference type="InterPro" id="IPR040026">
    <property type="entry name" value="FliD"/>
</dbReference>
<evidence type="ECO:0000259" key="8">
    <source>
        <dbReference type="Pfam" id="PF07195"/>
    </source>
</evidence>
<comment type="similarity">
    <text evidence="2 6">Belongs to the FliD family.</text>
</comment>
<dbReference type="EMBL" id="JAATLM010000001">
    <property type="protein sequence ID" value="NIZ68660.1"/>
    <property type="molecule type" value="Genomic_DNA"/>
</dbReference>
<feature type="coiled-coil region" evidence="6">
    <location>
        <begin position="628"/>
        <end position="676"/>
    </location>
</feature>
<keyword evidence="5 6" id="KW-0975">Bacterial flagellum</keyword>
<dbReference type="InterPro" id="IPR003481">
    <property type="entry name" value="FliD_N"/>
</dbReference>
<comment type="caution">
    <text evidence="9">The sequence shown here is derived from an EMBL/GenBank/DDBJ whole genome shotgun (WGS) entry which is preliminary data.</text>
</comment>
<dbReference type="PANTHER" id="PTHR30288">
    <property type="entry name" value="FLAGELLAR CAP/ASSEMBLY PROTEIN FLID"/>
    <property type="match status" value="1"/>
</dbReference>
<protein>
    <recommendedName>
        <fullName evidence="6">Flagellar hook-associated protein 2</fullName>
        <shortName evidence="6">HAP2</shortName>
    </recommendedName>
    <alternativeName>
        <fullName evidence="6">Flagellar cap protein</fullName>
    </alternativeName>
</protein>
<feature type="domain" description="Flagellar hook-associated protein 2 C-terminal" evidence="8">
    <location>
        <begin position="384"/>
        <end position="664"/>
    </location>
</feature>
<dbReference type="GO" id="GO:0055040">
    <property type="term" value="C:periplasmic flagellum"/>
    <property type="evidence" value="ECO:0007669"/>
    <property type="project" value="UniProtKB-SubCell"/>
</dbReference>
<evidence type="ECO:0000256" key="3">
    <source>
        <dbReference type="ARBA" id="ARBA00011255"/>
    </source>
</evidence>
<evidence type="ECO:0000256" key="6">
    <source>
        <dbReference type="RuleBase" id="RU362066"/>
    </source>
</evidence>
<name>A0A968KTZ9_9SPIO</name>
<comment type="subcellular location">
    <subcellularLocation>
        <location evidence="1">Bacterial flagellum</location>
    </subcellularLocation>
    <subcellularLocation>
        <location evidence="6">Periplasm</location>
    </subcellularLocation>
    <subcellularLocation>
        <location evidence="6">Periplasmic flagellum</location>
    </subcellularLocation>
</comment>
<keyword evidence="6" id="KW-0574">Periplasm</keyword>
<evidence type="ECO:0000259" key="7">
    <source>
        <dbReference type="Pfam" id="PF02465"/>
    </source>
</evidence>
<evidence type="ECO:0000313" key="9">
    <source>
        <dbReference type="EMBL" id="NIZ68660.1"/>
    </source>
</evidence>
<accession>A0A968KTZ9</accession>
<dbReference type="GO" id="GO:0007155">
    <property type="term" value="P:cell adhesion"/>
    <property type="evidence" value="ECO:0007669"/>
    <property type="project" value="InterPro"/>
</dbReference>
<keyword evidence="9" id="KW-0282">Flagellum</keyword>
<organism evidence="9 10">
    <name type="scientific">Entomospira culicis</name>
    <dbReference type="NCBI Taxonomy" id="2719989"/>
    <lineage>
        <taxon>Bacteria</taxon>
        <taxon>Pseudomonadati</taxon>
        <taxon>Spirochaetota</taxon>
        <taxon>Spirochaetia</taxon>
        <taxon>Spirochaetales</taxon>
        <taxon>Spirochaetaceae</taxon>
        <taxon>Entomospira</taxon>
    </lineage>
</organism>
<comment type="function">
    <text evidence="6">Required for morphogenesis and for the elongation of the flagellar filament by facilitating polymerization of the flagellin monomers at the tip of growing filament. Forms a capping structure, which prevents flagellin subunits (transported through the central channel of the flagellum) from leaking out without polymerization at the distal end.</text>
</comment>
<evidence type="ECO:0000313" key="10">
    <source>
        <dbReference type="Proteomes" id="UP000778951"/>
    </source>
</evidence>
<dbReference type="RefSeq" id="WP_167694732.1">
    <property type="nucleotide sequence ID" value="NZ_CP118181.1"/>
</dbReference>
<dbReference type="Proteomes" id="UP000778951">
    <property type="component" value="Unassembled WGS sequence"/>
</dbReference>
<evidence type="ECO:0000256" key="2">
    <source>
        <dbReference type="ARBA" id="ARBA00009764"/>
    </source>
</evidence>
<dbReference type="AlphaFoldDB" id="A0A968KTZ9"/>
<feature type="domain" description="Flagellar hook-associated protein 2 N-terminal" evidence="7">
    <location>
        <begin position="13"/>
        <end position="106"/>
    </location>
</feature>
<keyword evidence="4 6" id="KW-0175">Coiled coil</keyword>
<proteinExistence type="inferred from homology"/>